<organism evidence="2 3">
    <name type="scientific">Nocardia ninae NBRC 108245</name>
    <dbReference type="NCBI Taxonomy" id="1210091"/>
    <lineage>
        <taxon>Bacteria</taxon>
        <taxon>Bacillati</taxon>
        <taxon>Actinomycetota</taxon>
        <taxon>Actinomycetes</taxon>
        <taxon>Mycobacteriales</taxon>
        <taxon>Nocardiaceae</taxon>
        <taxon>Nocardia</taxon>
    </lineage>
</organism>
<feature type="compositionally biased region" description="Polar residues" evidence="1">
    <location>
        <begin position="65"/>
        <end position="79"/>
    </location>
</feature>
<protein>
    <submittedName>
        <fullName evidence="2">Uncharacterized protein</fullName>
    </submittedName>
</protein>
<evidence type="ECO:0000313" key="3">
    <source>
        <dbReference type="Proteomes" id="UP000321424"/>
    </source>
</evidence>
<evidence type="ECO:0000313" key="2">
    <source>
        <dbReference type="EMBL" id="GEM35934.1"/>
    </source>
</evidence>
<dbReference type="RefSeq" id="WP_147128258.1">
    <property type="nucleotide sequence ID" value="NZ_BJXA01000002.1"/>
</dbReference>
<evidence type="ECO:0000256" key="1">
    <source>
        <dbReference type="SAM" id="MobiDB-lite"/>
    </source>
</evidence>
<reference evidence="2 3" key="1">
    <citation type="submission" date="2019-07" db="EMBL/GenBank/DDBJ databases">
        <title>Whole genome shotgun sequence of Nocardia ninae NBRC 108245.</title>
        <authorList>
            <person name="Hosoyama A."/>
            <person name="Uohara A."/>
            <person name="Ohji S."/>
            <person name="Ichikawa N."/>
        </authorList>
    </citation>
    <scope>NUCLEOTIDE SEQUENCE [LARGE SCALE GENOMIC DNA]</scope>
    <source>
        <strain evidence="2 3">NBRC 108245</strain>
    </source>
</reference>
<gene>
    <name evidence="2" type="ORF">NN4_04530</name>
</gene>
<comment type="caution">
    <text evidence="2">The sequence shown here is derived from an EMBL/GenBank/DDBJ whole genome shotgun (WGS) entry which is preliminary data.</text>
</comment>
<dbReference type="Proteomes" id="UP000321424">
    <property type="component" value="Unassembled WGS sequence"/>
</dbReference>
<accession>A0A511M5K1</accession>
<name>A0A511M5K1_9NOCA</name>
<dbReference type="AlphaFoldDB" id="A0A511M5K1"/>
<dbReference type="EMBL" id="BJXA01000002">
    <property type="protein sequence ID" value="GEM35934.1"/>
    <property type="molecule type" value="Genomic_DNA"/>
</dbReference>
<proteinExistence type="predicted"/>
<keyword evidence="3" id="KW-1185">Reference proteome</keyword>
<sequence>MDWGGFIGVVSATFGNKVEVAARTGACGVDRNGGRRSDSRRARRRSGSTEPGAVPFRNDVDRSTNTRTIPASGIEHSSTSAARYLQQTTLVNKPADVLSNYDFVRAGHEVEA</sequence>
<feature type="region of interest" description="Disordered" evidence="1">
    <location>
        <begin position="27"/>
        <end position="79"/>
    </location>
</feature>